<protein>
    <submittedName>
        <fullName evidence="4">26S proteasome non-ATPase regulatory subunit 9</fullName>
    </submittedName>
</protein>
<proteinExistence type="predicted"/>
<dbReference type="GO" id="GO:0005737">
    <property type="term" value="C:cytoplasm"/>
    <property type="evidence" value="ECO:0007669"/>
    <property type="project" value="TreeGrafter"/>
</dbReference>
<dbReference type="GO" id="GO:0000502">
    <property type="term" value="C:proteasome complex"/>
    <property type="evidence" value="ECO:0007669"/>
    <property type="project" value="UniProtKB-KW"/>
</dbReference>
<dbReference type="GO" id="GO:0005634">
    <property type="term" value="C:nucleus"/>
    <property type="evidence" value="ECO:0007669"/>
    <property type="project" value="TreeGrafter"/>
</dbReference>
<dbReference type="PROSITE" id="PS50106">
    <property type="entry name" value="PDZ"/>
    <property type="match status" value="1"/>
</dbReference>
<comment type="caution">
    <text evidence="4">The sequence shown here is derived from an EMBL/GenBank/DDBJ whole genome shotgun (WGS) entry which is preliminary data.</text>
</comment>
<dbReference type="AlphaFoldDB" id="A0A5A7Q336"/>
<dbReference type="InterPro" id="IPR001478">
    <property type="entry name" value="PDZ"/>
</dbReference>
<dbReference type="OrthoDB" id="72325at2759"/>
<dbReference type="PANTHER" id="PTHR12651">
    <property type="entry name" value="26S PROTEASOME NON-ATPASE REGULATORY SUBUNIT 9"/>
    <property type="match status" value="1"/>
</dbReference>
<dbReference type="InterPro" id="IPR036034">
    <property type="entry name" value="PDZ_sf"/>
</dbReference>
<keyword evidence="5" id="KW-1185">Reference proteome</keyword>
<evidence type="ECO:0000313" key="5">
    <source>
        <dbReference type="Proteomes" id="UP000325081"/>
    </source>
</evidence>
<evidence type="ECO:0000256" key="1">
    <source>
        <dbReference type="ARBA" id="ARBA00023186"/>
    </source>
</evidence>
<keyword evidence="2" id="KW-0175">Coiled coil</keyword>
<sequence>MVATNLKAETMKLMEKRSGIEAEMNVIIENLCRPGGPGLAGNLLDPEAKSSDIDIPAVRAERHRLAELRNDHKDITDKIEQNIQLLHSAKLAPATASVQDSDANVGVSSSFSHPVDMDMDLVVNRPFAIIDEITDLSPAAEDGLQLGDQIVKFGDVEKGENLLQRLSAEVQQKRGQAISLLVMRHGSPLNLTVTPRSWAGRGLLG</sequence>
<feature type="domain" description="PDZ" evidence="3">
    <location>
        <begin position="95"/>
        <end position="186"/>
    </location>
</feature>
<dbReference type="Gene3D" id="2.30.42.10">
    <property type="match status" value="1"/>
</dbReference>
<dbReference type="InterPro" id="IPR035269">
    <property type="entry name" value="PSMD9"/>
</dbReference>
<dbReference type="Pfam" id="PF18265">
    <property type="entry name" value="Nas2_N"/>
    <property type="match status" value="1"/>
</dbReference>
<evidence type="ECO:0000259" key="3">
    <source>
        <dbReference type="PROSITE" id="PS50106"/>
    </source>
</evidence>
<dbReference type="SMART" id="SM00228">
    <property type="entry name" value="PDZ"/>
    <property type="match status" value="1"/>
</dbReference>
<keyword evidence="1" id="KW-0143">Chaperone</keyword>
<dbReference type="InterPro" id="IPR040815">
    <property type="entry name" value="Nas2_N"/>
</dbReference>
<feature type="coiled-coil region" evidence="2">
    <location>
        <begin position="58"/>
        <end position="85"/>
    </location>
</feature>
<dbReference type="Pfam" id="PF13180">
    <property type="entry name" value="PDZ_2"/>
    <property type="match status" value="1"/>
</dbReference>
<name>A0A5A7Q336_STRAF</name>
<dbReference type="FunFam" id="2.30.42.10:FF:000107">
    <property type="entry name" value="26S proteasome non-ATPase regulatory subunit 9"/>
    <property type="match status" value="1"/>
</dbReference>
<evidence type="ECO:0000256" key="2">
    <source>
        <dbReference type="SAM" id="Coils"/>
    </source>
</evidence>
<keyword evidence="4" id="KW-0647">Proteasome</keyword>
<dbReference type="EMBL" id="BKCP01005683">
    <property type="protein sequence ID" value="GER39530.1"/>
    <property type="molecule type" value="Genomic_DNA"/>
</dbReference>
<dbReference type="GO" id="GO:0070682">
    <property type="term" value="P:proteasome regulatory particle assembly"/>
    <property type="evidence" value="ECO:0007669"/>
    <property type="project" value="InterPro"/>
</dbReference>
<reference evidence="5" key="1">
    <citation type="journal article" date="2019" name="Curr. Biol.">
        <title>Genome Sequence of Striga asiatica Provides Insight into the Evolution of Plant Parasitism.</title>
        <authorList>
            <person name="Yoshida S."/>
            <person name="Kim S."/>
            <person name="Wafula E.K."/>
            <person name="Tanskanen J."/>
            <person name="Kim Y.M."/>
            <person name="Honaas L."/>
            <person name="Yang Z."/>
            <person name="Spallek T."/>
            <person name="Conn C.E."/>
            <person name="Ichihashi Y."/>
            <person name="Cheong K."/>
            <person name="Cui S."/>
            <person name="Der J.P."/>
            <person name="Gundlach H."/>
            <person name="Jiao Y."/>
            <person name="Hori C."/>
            <person name="Ishida J.K."/>
            <person name="Kasahara H."/>
            <person name="Kiba T."/>
            <person name="Kim M.S."/>
            <person name="Koo N."/>
            <person name="Laohavisit A."/>
            <person name="Lee Y.H."/>
            <person name="Lumba S."/>
            <person name="McCourt P."/>
            <person name="Mortimer J.C."/>
            <person name="Mutuku J.M."/>
            <person name="Nomura T."/>
            <person name="Sasaki-Sekimoto Y."/>
            <person name="Seto Y."/>
            <person name="Wang Y."/>
            <person name="Wakatake T."/>
            <person name="Sakakibara H."/>
            <person name="Demura T."/>
            <person name="Yamaguchi S."/>
            <person name="Yoneyama K."/>
            <person name="Manabe R.I."/>
            <person name="Nelson D.C."/>
            <person name="Schulman A.H."/>
            <person name="Timko M.P."/>
            <person name="dePamphilis C.W."/>
            <person name="Choi D."/>
            <person name="Shirasu K."/>
        </authorList>
    </citation>
    <scope>NUCLEOTIDE SEQUENCE [LARGE SCALE GENOMIC DNA]</scope>
    <source>
        <strain evidence="5">cv. UVA1</strain>
    </source>
</reference>
<dbReference type="Proteomes" id="UP000325081">
    <property type="component" value="Unassembled WGS sequence"/>
</dbReference>
<organism evidence="4 5">
    <name type="scientific">Striga asiatica</name>
    <name type="common">Asiatic witchweed</name>
    <name type="synonym">Buchnera asiatica</name>
    <dbReference type="NCBI Taxonomy" id="4170"/>
    <lineage>
        <taxon>Eukaryota</taxon>
        <taxon>Viridiplantae</taxon>
        <taxon>Streptophyta</taxon>
        <taxon>Embryophyta</taxon>
        <taxon>Tracheophyta</taxon>
        <taxon>Spermatophyta</taxon>
        <taxon>Magnoliopsida</taxon>
        <taxon>eudicotyledons</taxon>
        <taxon>Gunneridae</taxon>
        <taxon>Pentapetalae</taxon>
        <taxon>asterids</taxon>
        <taxon>lamiids</taxon>
        <taxon>Lamiales</taxon>
        <taxon>Orobanchaceae</taxon>
        <taxon>Buchnereae</taxon>
        <taxon>Striga</taxon>
    </lineage>
</organism>
<evidence type="ECO:0000313" key="4">
    <source>
        <dbReference type="EMBL" id="GER39530.1"/>
    </source>
</evidence>
<gene>
    <name evidence="4" type="ORF">STAS_16152</name>
</gene>
<dbReference type="PANTHER" id="PTHR12651:SF1">
    <property type="entry name" value="26S PROTEASOME NON-ATPASE REGULATORY SUBUNIT 9"/>
    <property type="match status" value="1"/>
</dbReference>
<accession>A0A5A7Q336</accession>
<dbReference type="Gene3D" id="6.10.140.1710">
    <property type="match status" value="1"/>
</dbReference>
<dbReference type="SUPFAM" id="SSF50156">
    <property type="entry name" value="PDZ domain-like"/>
    <property type="match status" value="1"/>
</dbReference>